<dbReference type="GO" id="GO:0005737">
    <property type="term" value="C:cytoplasm"/>
    <property type="evidence" value="ECO:0007669"/>
    <property type="project" value="UniProtKB-SubCell"/>
</dbReference>
<sequence>MEFLLDTANLEEIKKYKKILSLAGVTSNPSIIKNEGKIDFFNHMKQIRKIIGKDRTLHVQVVATDYEGMLRDAETIIKRVDSDVYIKVPTNETGLKTIKELKKREIKVTATAIYTKFQAYLAIAAGADYIAPYFNRMENLNIDPKEAIREIANEISRTNCSSKILAASFKNVAQVNAALEAGAQAATMGCAILNQALAMPAINQAVTDFSSDWETNFGKEKVIYKERKNKSLLIIESDILVLEVYFFHN</sequence>
<dbReference type="InterPro" id="IPR018225">
    <property type="entry name" value="Transaldolase_AS"/>
</dbReference>
<dbReference type="STRING" id="150033.RV14_GL002085"/>
<dbReference type="GO" id="GO:0016832">
    <property type="term" value="F:aldehyde-lyase activity"/>
    <property type="evidence" value="ECO:0007669"/>
    <property type="project" value="InterPro"/>
</dbReference>
<keyword evidence="5" id="KW-1185">Reference proteome</keyword>
<comment type="caution">
    <text evidence="4">The sequence shown here is derived from an EMBL/GenBank/DDBJ whole genome shotgun (WGS) entry which is preliminary data.</text>
</comment>
<dbReference type="OrthoDB" id="9807051at2"/>
<dbReference type="Proteomes" id="UP000182152">
    <property type="component" value="Unassembled WGS sequence"/>
</dbReference>
<dbReference type="InterPro" id="IPR033919">
    <property type="entry name" value="TSA/FSA_arc/bac"/>
</dbReference>
<dbReference type="NCBIfam" id="NF009299">
    <property type="entry name" value="PRK12656.1"/>
    <property type="match status" value="1"/>
</dbReference>
<dbReference type="PROSITE" id="PS01054">
    <property type="entry name" value="TRANSALDOLASE_1"/>
    <property type="match status" value="1"/>
</dbReference>
<evidence type="ECO:0000256" key="2">
    <source>
        <dbReference type="ARBA" id="ARBA00022490"/>
    </source>
</evidence>
<dbReference type="FunFam" id="3.20.20.70:FF:000018">
    <property type="entry name" value="Probable transaldolase"/>
    <property type="match status" value="1"/>
</dbReference>
<proteinExistence type="predicted"/>
<evidence type="ECO:0000313" key="5">
    <source>
        <dbReference type="Proteomes" id="UP000182152"/>
    </source>
</evidence>
<keyword evidence="3" id="KW-0704">Schiff base</keyword>
<evidence type="ECO:0000313" key="4">
    <source>
        <dbReference type="EMBL" id="OJG82793.1"/>
    </source>
</evidence>
<dbReference type="Gene3D" id="3.20.20.70">
    <property type="entry name" value="Aldolase class I"/>
    <property type="match status" value="1"/>
</dbReference>
<evidence type="ECO:0000256" key="1">
    <source>
        <dbReference type="ARBA" id="ARBA00004496"/>
    </source>
</evidence>
<dbReference type="RefSeq" id="WP_084650286.1">
    <property type="nucleotide sequence ID" value="NZ_JXLB01000007.1"/>
</dbReference>
<accession>A0A1L8WP39</accession>
<evidence type="ECO:0000256" key="3">
    <source>
        <dbReference type="ARBA" id="ARBA00023270"/>
    </source>
</evidence>
<comment type="subcellular location">
    <subcellularLocation>
        <location evidence="1">Cytoplasm</location>
    </subcellularLocation>
</comment>
<dbReference type="CDD" id="cd00956">
    <property type="entry name" value="Transaldolase_FSA"/>
    <property type="match status" value="1"/>
</dbReference>
<dbReference type="GO" id="GO:0005975">
    <property type="term" value="P:carbohydrate metabolic process"/>
    <property type="evidence" value="ECO:0007669"/>
    <property type="project" value="InterPro"/>
</dbReference>
<dbReference type="AlphaFoldDB" id="A0A1L8WP39"/>
<dbReference type="SUPFAM" id="SSF51569">
    <property type="entry name" value="Aldolase"/>
    <property type="match status" value="1"/>
</dbReference>
<protein>
    <submittedName>
        <fullName evidence="4">Fructose-6-phosphate aldolase</fullName>
    </submittedName>
</protein>
<dbReference type="Pfam" id="PF00923">
    <property type="entry name" value="TAL_FSA"/>
    <property type="match status" value="1"/>
</dbReference>
<dbReference type="PANTHER" id="PTHR10683">
    <property type="entry name" value="TRANSALDOLASE"/>
    <property type="match status" value="1"/>
</dbReference>
<keyword evidence="2" id="KW-0963">Cytoplasm</keyword>
<dbReference type="InterPro" id="IPR013785">
    <property type="entry name" value="Aldolase_TIM"/>
</dbReference>
<dbReference type="EMBL" id="JXLB01000007">
    <property type="protein sequence ID" value="OJG82793.1"/>
    <property type="molecule type" value="Genomic_DNA"/>
</dbReference>
<organism evidence="4 5">
    <name type="scientific">Enterococcus ratti</name>
    <dbReference type="NCBI Taxonomy" id="150033"/>
    <lineage>
        <taxon>Bacteria</taxon>
        <taxon>Bacillati</taxon>
        <taxon>Bacillota</taxon>
        <taxon>Bacilli</taxon>
        <taxon>Lactobacillales</taxon>
        <taxon>Enterococcaceae</taxon>
        <taxon>Enterococcus</taxon>
    </lineage>
</organism>
<name>A0A1L8WP39_9ENTE</name>
<dbReference type="InterPro" id="IPR001585">
    <property type="entry name" value="TAL/FSA"/>
</dbReference>
<reference evidence="4 5" key="1">
    <citation type="submission" date="2014-12" db="EMBL/GenBank/DDBJ databases">
        <title>Draft genome sequences of 29 type strains of Enterococci.</title>
        <authorList>
            <person name="Zhong Z."/>
            <person name="Sun Z."/>
            <person name="Liu W."/>
            <person name="Zhang W."/>
            <person name="Zhang H."/>
        </authorList>
    </citation>
    <scope>NUCLEOTIDE SEQUENCE [LARGE SCALE GENOMIC DNA]</scope>
    <source>
        <strain evidence="4 5">DSM 15687</strain>
    </source>
</reference>
<dbReference type="PANTHER" id="PTHR10683:SF28">
    <property type="entry name" value="TRANSALDOLASE C"/>
    <property type="match status" value="1"/>
</dbReference>
<gene>
    <name evidence="4" type="ORF">RV14_GL002085</name>
</gene>